<feature type="region of interest" description="Disordered" evidence="1">
    <location>
        <begin position="198"/>
        <end position="241"/>
    </location>
</feature>
<evidence type="ECO:0000256" key="1">
    <source>
        <dbReference type="SAM" id="MobiDB-lite"/>
    </source>
</evidence>
<feature type="region of interest" description="Disordered" evidence="1">
    <location>
        <begin position="411"/>
        <end position="430"/>
    </location>
</feature>
<feature type="region of interest" description="Disordered" evidence="1">
    <location>
        <begin position="707"/>
        <end position="726"/>
    </location>
</feature>
<evidence type="ECO:0000313" key="2">
    <source>
        <dbReference type="EMBL" id="GJT18510.1"/>
    </source>
</evidence>
<gene>
    <name evidence="2" type="ORF">Tco_0877216</name>
</gene>
<sequence>MSSYSISYGSTRDSSSSTCSSIQTNWEMQQLCGVAETVSKVPDTEDTIKFMLDTQQFTYTVDVFRDTLHLPMETPENPFVAPANIHTIEAFMNIFGYQGVVDKDFMNNVFQKKEAIQYPRFIKLIVADLMKKFPNIPKRLEEDYHSIKDNVPLVSVYTTGNVLVRGMLIPDVFLTEEIRETDDFNEYEMVFMKDAYRSASPHESKKRKQTAGESSSRRIIVKKKKQSTPSIPPPRDDRERDEMAEATLLSLTLHKTALDAKAKENIAKVQEMLEQEEIDKLVDGDEDEESYASAFADSVINNDDDDTGSKLEPGSHKEHPEHVSDDVTKRKDEEVEKEKEVVEIVKGKNVDDISAKKNNEVVMEKEVVNMSGSQEIRKEQKQTLISSPIRSPRNDLSSDKTISEELADTFTPTNATSSKTPSTTTRKKKSFTLKTRHLPGSIAGMCRRRGLIRSHIKTKFITREFFVEKIKEVIQHCDKIVPELTVTMTNEMLKKDMPRLVKLAVNKDREVSSVDISGMVSKEFAAHGPKLIEELFRKHMLNTTLNLYPKTNSSTATTSSADLQQQLYLSFKPQKEYRHVPKKPNNSSSGNKKKRVEPTSEVSNSNPFDVINSVDNDVEFGTNRGTTNLENNRAISSGSSFMNIDNDEEFVSNTPIGEKIDKIKRQIGDGKLRLLDNDGNLLVPTGIVESDSEVEVVFNETDNLRIPMSGKDESDKGYGTNSLLEQ</sequence>
<feature type="compositionally biased region" description="Low complexity" evidence="1">
    <location>
        <begin position="411"/>
        <end position="424"/>
    </location>
</feature>
<feature type="compositionally biased region" description="Basic and acidic residues" evidence="1">
    <location>
        <begin position="307"/>
        <end position="334"/>
    </location>
</feature>
<keyword evidence="3" id="KW-1185">Reference proteome</keyword>
<feature type="region of interest" description="Disordered" evidence="1">
    <location>
        <begin position="295"/>
        <end position="334"/>
    </location>
</feature>
<name>A0ABQ5BUH1_9ASTR</name>
<organism evidence="2 3">
    <name type="scientific">Tanacetum coccineum</name>
    <dbReference type="NCBI Taxonomy" id="301880"/>
    <lineage>
        <taxon>Eukaryota</taxon>
        <taxon>Viridiplantae</taxon>
        <taxon>Streptophyta</taxon>
        <taxon>Embryophyta</taxon>
        <taxon>Tracheophyta</taxon>
        <taxon>Spermatophyta</taxon>
        <taxon>Magnoliopsida</taxon>
        <taxon>eudicotyledons</taxon>
        <taxon>Gunneridae</taxon>
        <taxon>Pentapetalae</taxon>
        <taxon>asterids</taxon>
        <taxon>campanulids</taxon>
        <taxon>Asterales</taxon>
        <taxon>Asteraceae</taxon>
        <taxon>Asteroideae</taxon>
        <taxon>Anthemideae</taxon>
        <taxon>Anthemidinae</taxon>
        <taxon>Tanacetum</taxon>
    </lineage>
</organism>
<proteinExistence type="predicted"/>
<reference evidence="2" key="2">
    <citation type="submission" date="2022-01" db="EMBL/GenBank/DDBJ databases">
        <authorList>
            <person name="Yamashiro T."/>
            <person name="Shiraishi A."/>
            <person name="Satake H."/>
            <person name="Nakayama K."/>
        </authorList>
    </citation>
    <scope>NUCLEOTIDE SEQUENCE</scope>
</reference>
<reference evidence="2" key="1">
    <citation type="journal article" date="2022" name="Int. J. Mol. Sci.">
        <title>Draft Genome of Tanacetum Coccineum: Genomic Comparison of Closely Related Tanacetum-Family Plants.</title>
        <authorList>
            <person name="Yamashiro T."/>
            <person name="Shiraishi A."/>
            <person name="Nakayama K."/>
            <person name="Satake H."/>
        </authorList>
    </citation>
    <scope>NUCLEOTIDE SEQUENCE</scope>
</reference>
<dbReference type="Proteomes" id="UP001151760">
    <property type="component" value="Unassembled WGS sequence"/>
</dbReference>
<comment type="caution">
    <text evidence="2">The sequence shown here is derived from an EMBL/GenBank/DDBJ whole genome shotgun (WGS) entry which is preliminary data.</text>
</comment>
<protein>
    <submittedName>
        <fullName evidence="2">Uncharacterized protein</fullName>
    </submittedName>
</protein>
<dbReference type="EMBL" id="BQNB010013642">
    <property type="protein sequence ID" value="GJT18510.1"/>
    <property type="molecule type" value="Genomic_DNA"/>
</dbReference>
<evidence type="ECO:0000313" key="3">
    <source>
        <dbReference type="Proteomes" id="UP001151760"/>
    </source>
</evidence>
<accession>A0ABQ5BUH1</accession>
<feature type="region of interest" description="Disordered" evidence="1">
    <location>
        <begin position="574"/>
        <end position="608"/>
    </location>
</feature>